<evidence type="ECO:0000256" key="4">
    <source>
        <dbReference type="ARBA" id="ARBA00023295"/>
    </source>
</evidence>
<evidence type="ECO:0000256" key="5">
    <source>
        <dbReference type="SAM" id="SignalP"/>
    </source>
</evidence>
<dbReference type="InterPro" id="IPR005198">
    <property type="entry name" value="Glyco_hydro_76"/>
</dbReference>
<protein>
    <submittedName>
        <fullName evidence="6">Uncharacterized protein</fullName>
    </submittedName>
</protein>
<evidence type="ECO:0000256" key="2">
    <source>
        <dbReference type="ARBA" id="ARBA00022801"/>
    </source>
</evidence>
<evidence type="ECO:0000256" key="1">
    <source>
        <dbReference type="ARBA" id="ARBA00022729"/>
    </source>
</evidence>
<keyword evidence="4" id="KW-0326">Glycosidase</keyword>
<accession>A0A0A2WB44</accession>
<dbReference type="Proteomes" id="UP000030106">
    <property type="component" value="Unassembled WGS sequence"/>
</dbReference>
<dbReference type="HOGENOM" id="CLU_2811950_0_0_1"/>
<evidence type="ECO:0000313" key="6">
    <source>
        <dbReference type="EMBL" id="KGQ10174.1"/>
    </source>
</evidence>
<dbReference type="AlphaFoldDB" id="A0A0A2WB44"/>
<dbReference type="EMBL" id="ANFO01000350">
    <property type="protein sequence ID" value="KGQ10174.1"/>
    <property type="molecule type" value="Genomic_DNA"/>
</dbReference>
<organism evidence="6 7">
    <name type="scientific">Beauveria bassiana D1-5</name>
    <dbReference type="NCBI Taxonomy" id="1245745"/>
    <lineage>
        <taxon>Eukaryota</taxon>
        <taxon>Fungi</taxon>
        <taxon>Dikarya</taxon>
        <taxon>Ascomycota</taxon>
        <taxon>Pezizomycotina</taxon>
        <taxon>Sordariomycetes</taxon>
        <taxon>Hypocreomycetidae</taxon>
        <taxon>Hypocreales</taxon>
        <taxon>Cordycipitaceae</taxon>
        <taxon>Beauveria</taxon>
    </lineage>
</organism>
<comment type="caution">
    <text evidence="6">The sequence shown here is derived from an EMBL/GenBank/DDBJ whole genome shotgun (WGS) entry which is preliminary data.</text>
</comment>
<proteinExistence type="predicted"/>
<sequence>MKASTIAQTLLGLSATASAAQLNLDLTSESSIKDTASTLAYGLMKYYNGNQTGGIPGLLPGPYYSHR</sequence>
<dbReference type="GO" id="GO:0016052">
    <property type="term" value="P:carbohydrate catabolic process"/>
    <property type="evidence" value="ECO:0007669"/>
    <property type="project" value="InterPro"/>
</dbReference>
<dbReference type="PANTHER" id="PTHR12145">
    <property type="entry name" value="MANNAN ENDO-1,6-ALPHA-MANNOSIDASE DCW1"/>
    <property type="match status" value="1"/>
</dbReference>
<keyword evidence="3" id="KW-0325">Glycoprotein</keyword>
<dbReference type="InterPro" id="IPR014480">
    <property type="entry name" value="Mannan-1_6-alpha_mannosidase"/>
</dbReference>
<dbReference type="GO" id="GO:0009272">
    <property type="term" value="P:fungal-type cell wall biogenesis"/>
    <property type="evidence" value="ECO:0007669"/>
    <property type="project" value="TreeGrafter"/>
</dbReference>
<dbReference type="STRING" id="1245745.A0A0A2WB44"/>
<reference evidence="6 7" key="1">
    <citation type="submission" date="2012-10" db="EMBL/GenBank/DDBJ databases">
        <title>Genome sequencing and analysis of entomopathogenic fungi Beauveria bassiana D1-5.</title>
        <authorList>
            <person name="Li Q."/>
            <person name="Wang L."/>
            <person name="Zhang Z."/>
            <person name="Wang Q."/>
            <person name="Ren J."/>
            <person name="Wang M."/>
            <person name="Xu W."/>
            <person name="Wang J."/>
            <person name="Lu Y."/>
            <person name="Du Q."/>
            <person name="Sun Z."/>
        </authorList>
    </citation>
    <scope>NUCLEOTIDE SEQUENCE [LARGE SCALE GENOMIC DNA]</scope>
    <source>
        <strain evidence="6 7">D1-5</strain>
    </source>
</reference>
<feature type="chain" id="PRO_5001996551" evidence="5">
    <location>
        <begin position="20"/>
        <end position="67"/>
    </location>
</feature>
<keyword evidence="2" id="KW-0378">Hydrolase</keyword>
<evidence type="ECO:0000256" key="3">
    <source>
        <dbReference type="ARBA" id="ARBA00023180"/>
    </source>
</evidence>
<dbReference type="GO" id="GO:0008496">
    <property type="term" value="F:mannan endo-1,6-alpha-mannosidase activity"/>
    <property type="evidence" value="ECO:0007669"/>
    <property type="project" value="InterPro"/>
</dbReference>
<gene>
    <name evidence="6" type="ORF">BBAD15_g4482</name>
</gene>
<feature type="signal peptide" evidence="5">
    <location>
        <begin position="1"/>
        <end position="19"/>
    </location>
</feature>
<keyword evidence="1 5" id="KW-0732">Signal</keyword>
<evidence type="ECO:0000313" key="7">
    <source>
        <dbReference type="Proteomes" id="UP000030106"/>
    </source>
</evidence>
<dbReference type="PANTHER" id="PTHR12145:SF36">
    <property type="entry name" value="MANNAN ENDO-1,6-ALPHA-MANNOSIDASE DCW1"/>
    <property type="match status" value="1"/>
</dbReference>
<dbReference type="Pfam" id="PF03663">
    <property type="entry name" value="Glyco_hydro_76"/>
    <property type="match status" value="1"/>
</dbReference>
<name>A0A0A2WB44_BEABA</name>